<evidence type="ECO:0000313" key="1">
    <source>
        <dbReference type="EMBL" id="MBX68486.1"/>
    </source>
</evidence>
<organism evidence="1">
    <name type="scientific">Rhizophora mucronata</name>
    <name type="common">Asiatic mangrove</name>
    <dbReference type="NCBI Taxonomy" id="61149"/>
    <lineage>
        <taxon>Eukaryota</taxon>
        <taxon>Viridiplantae</taxon>
        <taxon>Streptophyta</taxon>
        <taxon>Embryophyta</taxon>
        <taxon>Tracheophyta</taxon>
        <taxon>Spermatophyta</taxon>
        <taxon>Magnoliopsida</taxon>
        <taxon>eudicotyledons</taxon>
        <taxon>Gunneridae</taxon>
        <taxon>Pentapetalae</taxon>
        <taxon>rosids</taxon>
        <taxon>fabids</taxon>
        <taxon>Malpighiales</taxon>
        <taxon>Rhizophoraceae</taxon>
        <taxon>Rhizophora</taxon>
    </lineage>
</organism>
<proteinExistence type="predicted"/>
<dbReference type="EMBL" id="GGEC01088002">
    <property type="protein sequence ID" value="MBX68486.1"/>
    <property type="molecule type" value="Transcribed_RNA"/>
</dbReference>
<reference evidence="1" key="1">
    <citation type="submission" date="2018-02" db="EMBL/GenBank/DDBJ databases">
        <title>Rhizophora mucronata_Transcriptome.</title>
        <authorList>
            <person name="Meera S.P."/>
            <person name="Sreeshan A."/>
            <person name="Augustine A."/>
        </authorList>
    </citation>
    <scope>NUCLEOTIDE SEQUENCE</scope>
    <source>
        <tissue evidence="1">Leaf</tissue>
    </source>
</reference>
<name>A0A2P2QN98_RHIMU</name>
<protein>
    <submittedName>
        <fullName evidence="1">Uncharacterized protein</fullName>
    </submittedName>
</protein>
<dbReference type="AlphaFoldDB" id="A0A2P2QN98"/>
<sequence length="38" mass="4412">MCASFSGKMFFTIFLVHWSHSKNSLFLPLVLMYGLNML</sequence>
<accession>A0A2P2QN98</accession>